<feature type="signal peptide" evidence="1">
    <location>
        <begin position="1"/>
        <end position="16"/>
    </location>
</feature>
<keyword evidence="1" id="KW-0732">Signal</keyword>
<dbReference type="SMART" id="SM00992">
    <property type="entry name" value="YccV-like"/>
    <property type="match status" value="1"/>
</dbReference>
<dbReference type="SUPFAM" id="SSF141255">
    <property type="entry name" value="YccV-like"/>
    <property type="match status" value="1"/>
</dbReference>
<comment type="caution">
    <text evidence="3">The sequence shown here is derived from an EMBL/GenBank/DDBJ whole genome shotgun (WGS) entry which is preliminary data.</text>
</comment>
<dbReference type="Gene3D" id="2.30.30.390">
    <property type="entry name" value="Hemimethylated DNA-binding domain"/>
    <property type="match status" value="1"/>
</dbReference>
<organism evidence="3 4">
    <name type="scientific">Armadillidium nasatum</name>
    <dbReference type="NCBI Taxonomy" id="96803"/>
    <lineage>
        <taxon>Eukaryota</taxon>
        <taxon>Metazoa</taxon>
        <taxon>Ecdysozoa</taxon>
        <taxon>Arthropoda</taxon>
        <taxon>Crustacea</taxon>
        <taxon>Multicrustacea</taxon>
        <taxon>Malacostraca</taxon>
        <taxon>Eumalacostraca</taxon>
        <taxon>Peracarida</taxon>
        <taxon>Isopoda</taxon>
        <taxon>Oniscidea</taxon>
        <taxon>Crinocheta</taxon>
        <taxon>Armadillidiidae</taxon>
        <taxon>Armadillidium</taxon>
    </lineage>
</organism>
<evidence type="ECO:0000313" key="4">
    <source>
        <dbReference type="Proteomes" id="UP000326759"/>
    </source>
</evidence>
<dbReference type="InterPro" id="IPR001810">
    <property type="entry name" value="F-box_dom"/>
</dbReference>
<dbReference type="Pfam" id="PF13369">
    <property type="entry name" value="Transglut_core2"/>
    <property type="match status" value="1"/>
</dbReference>
<dbReference type="InterPro" id="IPR032698">
    <property type="entry name" value="SirB1_N"/>
</dbReference>
<dbReference type="InterPro" id="IPR036623">
    <property type="entry name" value="Hemimethylated_DNA-bd_sf"/>
</dbReference>
<dbReference type="InterPro" id="IPR011722">
    <property type="entry name" value="Hemimethylated_DNA-bd_dom"/>
</dbReference>
<evidence type="ECO:0000256" key="1">
    <source>
        <dbReference type="SAM" id="SignalP"/>
    </source>
</evidence>
<dbReference type="AlphaFoldDB" id="A0A5N5TKW7"/>
<dbReference type="Proteomes" id="UP000326759">
    <property type="component" value="Unassembled WGS sequence"/>
</dbReference>
<dbReference type="Pfam" id="PF12937">
    <property type="entry name" value="F-box-like"/>
    <property type="match status" value="1"/>
</dbReference>
<dbReference type="Gene3D" id="1.20.1280.50">
    <property type="match status" value="1"/>
</dbReference>
<feature type="domain" description="Hemimethylated DNA-binding" evidence="2">
    <location>
        <begin position="523"/>
        <end position="624"/>
    </location>
</feature>
<name>A0A5N5TKW7_9CRUS</name>
<dbReference type="InterPro" id="IPR036047">
    <property type="entry name" value="F-box-like_dom_sf"/>
</dbReference>
<dbReference type="SUPFAM" id="SSF81383">
    <property type="entry name" value="F-box domain"/>
    <property type="match status" value="1"/>
</dbReference>
<evidence type="ECO:0000259" key="2">
    <source>
        <dbReference type="SMART" id="SM00992"/>
    </source>
</evidence>
<dbReference type="PANTHER" id="PTHR31350:SF21">
    <property type="entry name" value="F-BOX ONLY PROTEIN 21"/>
    <property type="match status" value="1"/>
</dbReference>
<dbReference type="Pfam" id="PF08755">
    <property type="entry name" value="YccV-like"/>
    <property type="match status" value="1"/>
</dbReference>
<proteinExistence type="predicted"/>
<dbReference type="NCBIfam" id="TIGR02097">
    <property type="entry name" value="yccV"/>
    <property type="match status" value="1"/>
</dbReference>
<dbReference type="PANTHER" id="PTHR31350">
    <property type="entry name" value="SI:DKEY-261L7.2"/>
    <property type="match status" value="1"/>
</dbReference>
<gene>
    <name evidence="3" type="ORF">Anas_01269</name>
</gene>
<reference evidence="3 4" key="1">
    <citation type="journal article" date="2019" name="PLoS Biol.">
        <title>Sex chromosomes control vertical transmission of feminizing Wolbachia symbionts in an isopod.</title>
        <authorList>
            <person name="Becking T."/>
            <person name="Chebbi M.A."/>
            <person name="Giraud I."/>
            <person name="Moumen B."/>
            <person name="Laverre T."/>
            <person name="Caubet Y."/>
            <person name="Peccoud J."/>
            <person name="Gilbert C."/>
            <person name="Cordaux R."/>
        </authorList>
    </citation>
    <scope>NUCLEOTIDE SEQUENCE [LARGE SCALE GENOMIC DNA]</scope>
    <source>
        <strain evidence="3">ANa2</strain>
        <tissue evidence="3">Whole body excluding digestive tract and cuticle</tissue>
    </source>
</reference>
<dbReference type="EMBL" id="SEYY01000659">
    <property type="protein sequence ID" value="KAB7506786.1"/>
    <property type="molecule type" value="Genomic_DNA"/>
</dbReference>
<feature type="chain" id="PRO_5024453579" description="Hemimethylated DNA-binding domain-containing protein" evidence="1">
    <location>
        <begin position="17"/>
        <end position="648"/>
    </location>
</feature>
<keyword evidence="4" id="KW-1185">Reference proteome</keyword>
<accession>A0A5N5TKW7</accession>
<evidence type="ECO:0000313" key="3">
    <source>
        <dbReference type="EMBL" id="KAB7506786.1"/>
    </source>
</evidence>
<sequence length="648" mass="75382">MILMCIAFLLMKMGRFEQLSDEILIKIFDDDCLSAEDLISVKNVCCRFDYICNYEKLWKTRFQSRYPWAWKKIYSRSIKPLNSQKGKKDLETAVTVSLKFEKIFNSISHQSYKFNNITSPILSSIFELLNVGSIGHLIVFNELHGIVHDGSHKRLQSQDGFSIPENEAIVLFQAFTALRHFEAWFTAPNSAMETDLTKLYYAKCLIYHVKHYLSSKKLKELFKLPPQRQSLEKAAYYFAEVFQSNDLLDTEYEEISSELDKLVLIVQSYLRSTNSNHPAISIRLFSPDEPLESSPYSHEECIEIFQCINLKFFARSFFRANVIKEIHRVLLNKVIETKEGNDITLSIIYSAICHRLGILILPTIRNDRYKLKWKSPNSETIVFINPLEGRFEYLYNNRRGVCIDDCPTKTVLCHLAADSFQIARENAKNFSTDIDMVAAAGMVLFLESVSEDYNKNILDDVLGYCVKYEVHLESIIEICQKIFRNCTRVEETIKSLSTYAEDKLTLQTHGPRSLETKRRKFVDVKYATGMIMHHKFAPEHGVIFGWDKKHDLVSQSTFQESAFLSDEFNKCYEGEPFYKLLLSDGSCCYLAESLLEIKRRPTPVEHPEVGRYFRLFNGIFYVPNAELLMEYPEDEKVKHKFLNFFVED</sequence>
<dbReference type="OrthoDB" id="28868at2759"/>
<dbReference type="GO" id="GO:0003677">
    <property type="term" value="F:DNA binding"/>
    <property type="evidence" value="ECO:0007669"/>
    <property type="project" value="InterPro"/>
</dbReference>
<protein>
    <recommendedName>
        <fullName evidence="2">Hemimethylated DNA-binding domain-containing protein</fullName>
    </recommendedName>
</protein>